<protein>
    <recommendedName>
        <fullName evidence="4">Cytochrome b561 domain-containing protein</fullName>
    </recommendedName>
</protein>
<proteinExistence type="predicted"/>
<comment type="caution">
    <text evidence="2">The sequence shown here is derived from an EMBL/GenBank/DDBJ whole genome shotgun (WGS) entry which is preliminary data.</text>
</comment>
<dbReference type="Proteomes" id="UP001501175">
    <property type="component" value="Unassembled WGS sequence"/>
</dbReference>
<keyword evidence="1" id="KW-0732">Signal</keyword>
<feature type="chain" id="PRO_5047122705" description="Cytochrome b561 domain-containing protein" evidence="1">
    <location>
        <begin position="20"/>
        <end position="225"/>
    </location>
</feature>
<evidence type="ECO:0000313" key="2">
    <source>
        <dbReference type="EMBL" id="GAA4468878.1"/>
    </source>
</evidence>
<sequence>MARVLIFLLTLLVETGVLAQNTPATGRDTVITADSTSAADLLAGLSETTESQPLLPANMVFTQRALWGQKGLLRVTGLAPLTAAKRERELKLRRTMLKTHQILGFATLGGMIAQGIVGSRLYKAKGPDYVKLRDTHEDIATFINVAYGTTALLSLTAPPPLVGQRRGINSIKVHRALAIVHLTGMIATNMLARRISGNAELKPYHRAAAFTTFGAYAASIIAIKF</sequence>
<organism evidence="2 3">
    <name type="scientific">Nibrella saemangeumensis</name>
    <dbReference type="NCBI Taxonomy" id="1084526"/>
    <lineage>
        <taxon>Bacteria</taxon>
        <taxon>Pseudomonadati</taxon>
        <taxon>Bacteroidota</taxon>
        <taxon>Cytophagia</taxon>
        <taxon>Cytophagales</taxon>
        <taxon>Spirosomataceae</taxon>
        <taxon>Nibrella</taxon>
    </lineage>
</organism>
<gene>
    <name evidence="2" type="ORF">GCM10023189_54960</name>
</gene>
<reference evidence="3" key="1">
    <citation type="journal article" date="2019" name="Int. J. Syst. Evol. Microbiol.">
        <title>The Global Catalogue of Microorganisms (GCM) 10K type strain sequencing project: providing services to taxonomists for standard genome sequencing and annotation.</title>
        <authorList>
            <consortium name="The Broad Institute Genomics Platform"/>
            <consortium name="The Broad Institute Genome Sequencing Center for Infectious Disease"/>
            <person name="Wu L."/>
            <person name="Ma J."/>
        </authorList>
    </citation>
    <scope>NUCLEOTIDE SEQUENCE [LARGE SCALE GENOMIC DNA]</scope>
    <source>
        <strain evidence="3">JCM 17927</strain>
    </source>
</reference>
<dbReference type="EMBL" id="BAABHD010000083">
    <property type="protein sequence ID" value="GAA4468878.1"/>
    <property type="molecule type" value="Genomic_DNA"/>
</dbReference>
<evidence type="ECO:0000313" key="3">
    <source>
        <dbReference type="Proteomes" id="UP001501175"/>
    </source>
</evidence>
<evidence type="ECO:0000256" key="1">
    <source>
        <dbReference type="SAM" id="SignalP"/>
    </source>
</evidence>
<keyword evidence="3" id="KW-1185">Reference proteome</keyword>
<evidence type="ECO:0008006" key="4">
    <source>
        <dbReference type="Google" id="ProtNLM"/>
    </source>
</evidence>
<feature type="signal peptide" evidence="1">
    <location>
        <begin position="1"/>
        <end position="19"/>
    </location>
</feature>
<name>A0ABP8NL47_9BACT</name>
<dbReference type="RefSeq" id="WP_345249218.1">
    <property type="nucleotide sequence ID" value="NZ_BAABHD010000083.1"/>
</dbReference>
<accession>A0ABP8NL47</accession>